<protein>
    <submittedName>
        <fullName evidence="12">K(+)/H(+) antiporter NhaP2</fullName>
    </submittedName>
</protein>
<dbReference type="GO" id="GO:0015297">
    <property type="term" value="F:antiporter activity"/>
    <property type="evidence" value="ECO:0007669"/>
    <property type="project" value="UniProtKB-KW"/>
</dbReference>
<dbReference type="KEGG" id="snep:Enr13x_25830"/>
<name>A0A518HPG1_9BACT</name>
<feature type="transmembrane region" description="Helical" evidence="9">
    <location>
        <begin position="308"/>
        <end position="328"/>
    </location>
</feature>
<feature type="transmembrane region" description="Helical" evidence="9">
    <location>
        <begin position="164"/>
        <end position="183"/>
    </location>
</feature>
<dbReference type="GO" id="GO:1902600">
    <property type="term" value="P:proton transmembrane transport"/>
    <property type="evidence" value="ECO:0007669"/>
    <property type="project" value="InterPro"/>
</dbReference>
<dbReference type="EMBL" id="CP037423">
    <property type="protein sequence ID" value="QDV42733.1"/>
    <property type="molecule type" value="Genomic_DNA"/>
</dbReference>
<sequence length="615" mass="66219">MDFLFYLALIPALAVAAQWIAWRTNLPGILLLLLIGVAVGGLSRPDDLLAELVSGDPTITGPRILFPLVSLAVAVIMLEGGLSLKLSELREAGSPAFRLCTLGAALTATAATIAAHFCFDFTWRLSALLGAILVVTGPTVIGPLLQQVKPSRRVANTLKWEGIVIDPIGAVLAVLVFEILLLHPGQADVGHGVMLLGWTVLVGAVLGAAGGWGLTQGIRRYMIPDHLHGVVSLTTALLLFAVSDHFAHESGLITVTVLGIWLTNQHEFDIEHIIEFKENLRTLLIGCLFIVLGSRVDITAVGQVGWSGLLFVALLIVLVRPLSVFVALLGSGLNFREQTFIAMLAPRGIVAAAVSSIFALRIEQTAEIELAGADQLAIITFLVIISTVAFYGLLASPIAQALGLSDPNRNGVLIAGADEWVIRFALEVKKAGCPVVMIDTNYRKVTKAKLEGLEAVCANIMNEHARDEISLSGIGHMLAMTPNDEVNSLAVRECRSVFGRAKTYQLTFKSENPRGMTRHLMGRELFDTTLTHSRISQLVAQGFEFKTTAISDEFTFQDFQNLYAEQYVLAIIADKTSQNSERMTLKLVTTDDDANPEPGDAVLALVNPLQTDPAT</sequence>
<dbReference type="GO" id="GO:0006813">
    <property type="term" value="P:potassium ion transport"/>
    <property type="evidence" value="ECO:0007669"/>
    <property type="project" value="InterPro"/>
</dbReference>
<dbReference type="GO" id="GO:0005886">
    <property type="term" value="C:plasma membrane"/>
    <property type="evidence" value="ECO:0007669"/>
    <property type="project" value="UniProtKB-SubCell"/>
</dbReference>
<keyword evidence="6 9" id="KW-1133">Transmembrane helix</keyword>
<dbReference type="Proteomes" id="UP000319004">
    <property type="component" value="Chromosome"/>
</dbReference>
<evidence type="ECO:0000259" key="10">
    <source>
        <dbReference type="Pfam" id="PF00999"/>
    </source>
</evidence>
<dbReference type="Pfam" id="PF02254">
    <property type="entry name" value="TrkA_N"/>
    <property type="match status" value="1"/>
</dbReference>
<evidence type="ECO:0000256" key="7">
    <source>
        <dbReference type="ARBA" id="ARBA00023065"/>
    </source>
</evidence>
<evidence type="ECO:0000256" key="5">
    <source>
        <dbReference type="ARBA" id="ARBA00022692"/>
    </source>
</evidence>
<feature type="transmembrane region" description="Helical" evidence="9">
    <location>
        <begin position="340"/>
        <end position="360"/>
    </location>
</feature>
<gene>
    <name evidence="12" type="primary">nhaP2_2</name>
    <name evidence="12" type="ORF">Enr13x_25830</name>
</gene>
<dbReference type="Gene3D" id="1.20.1530.20">
    <property type="match status" value="1"/>
</dbReference>
<keyword evidence="8 9" id="KW-0472">Membrane</keyword>
<keyword evidence="3" id="KW-0050">Antiport</keyword>
<feature type="domain" description="Cation/H+ exchanger transmembrane" evidence="10">
    <location>
        <begin position="14"/>
        <end position="399"/>
    </location>
</feature>
<feature type="transmembrane region" description="Helical" evidence="9">
    <location>
        <begin position="195"/>
        <end position="215"/>
    </location>
</feature>
<evidence type="ECO:0000256" key="8">
    <source>
        <dbReference type="ARBA" id="ARBA00023136"/>
    </source>
</evidence>
<keyword evidence="4" id="KW-1003">Cell membrane</keyword>
<dbReference type="InterPro" id="IPR036291">
    <property type="entry name" value="NAD(P)-bd_dom_sf"/>
</dbReference>
<accession>A0A518HPG1</accession>
<dbReference type="Gene3D" id="3.40.50.720">
    <property type="entry name" value="NAD(P)-binding Rossmann-like Domain"/>
    <property type="match status" value="1"/>
</dbReference>
<keyword evidence="2" id="KW-0813">Transport</keyword>
<dbReference type="PANTHER" id="PTHR32507">
    <property type="entry name" value="NA(+)/H(+) ANTIPORTER 1"/>
    <property type="match status" value="1"/>
</dbReference>
<feature type="transmembrane region" description="Helical" evidence="9">
    <location>
        <begin position="96"/>
        <end position="118"/>
    </location>
</feature>
<comment type="subcellular location">
    <subcellularLocation>
        <location evidence="1">Cell membrane</location>
        <topology evidence="1">Multi-pass membrane protein</topology>
    </subcellularLocation>
</comment>
<feature type="domain" description="RCK N-terminal" evidence="11">
    <location>
        <begin position="412"/>
        <end position="504"/>
    </location>
</feature>
<dbReference type="Pfam" id="PF00999">
    <property type="entry name" value="Na_H_Exchanger"/>
    <property type="match status" value="1"/>
</dbReference>
<proteinExistence type="predicted"/>
<evidence type="ECO:0000256" key="6">
    <source>
        <dbReference type="ARBA" id="ARBA00022989"/>
    </source>
</evidence>
<evidence type="ECO:0000256" key="1">
    <source>
        <dbReference type="ARBA" id="ARBA00004651"/>
    </source>
</evidence>
<dbReference type="AlphaFoldDB" id="A0A518HPG1"/>
<evidence type="ECO:0000259" key="11">
    <source>
        <dbReference type="Pfam" id="PF02254"/>
    </source>
</evidence>
<evidence type="ECO:0000256" key="2">
    <source>
        <dbReference type="ARBA" id="ARBA00022448"/>
    </source>
</evidence>
<evidence type="ECO:0000256" key="3">
    <source>
        <dbReference type="ARBA" id="ARBA00022449"/>
    </source>
</evidence>
<feature type="transmembrane region" description="Helical" evidence="9">
    <location>
        <begin position="125"/>
        <end position="144"/>
    </location>
</feature>
<keyword evidence="13" id="KW-1185">Reference proteome</keyword>
<evidence type="ECO:0000256" key="9">
    <source>
        <dbReference type="SAM" id="Phobius"/>
    </source>
</evidence>
<feature type="transmembrane region" description="Helical" evidence="9">
    <location>
        <begin position="283"/>
        <end position="302"/>
    </location>
</feature>
<dbReference type="PANTHER" id="PTHR32507:SF0">
    <property type="entry name" value="NA(+)_H(+) ANTIPORTER 2-RELATED"/>
    <property type="match status" value="1"/>
</dbReference>
<keyword evidence="5 9" id="KW-0812">Transmembrane</keyword>
<keyword evidence="7" id="KW-0406">Ion transport</keyword>
<evidence type="ECO:0000256" key="4">
    <source>
        <dbReference type="ARBA" id="ARBA00022475"/>
    </source>
</evidence>
<evidence type="ECO:0000313" key="13">
    <source>
        <dbReference type="Proteomes" id="UP000319004"/>
    </source>
</evidence>
<reference evidence="12 13" key="1">
    <citation type="submission" date="2019-03" db="EMBL/GenBank/DDBJ databases">
        <title>Deep-cultivation of Planctomycetes and their phenomic and genomic characterization uncovers novel biology.</title>
        <authorList>
            <person name="Wiegand S."/>
            <person name="Jogler M."/>
            <person name="Boedeker C."/>
            <person name="Pinto D."/>
            <person name="Vollmers J."/>
            <person name="Rivas-Marin E."/>
            <person name="Kohn T."/>
            <person name="Peeters S.H."/>
            <person name="Heuer A."/>
            <person name="Rast P."/>
            <person name="Oberbeckmann S."/>
            <person name="Bunk B."/>
            <person name="Jeske O."/>
            <person name="Meyerdierks A."/>
            <person name="Storesund J.E."/>
            <person name="Kallscheuer N."/>
            <person name="Luecker S."/>
            <person name="Lage O.M."/>
            <person name="Pohl T."/>
            <person name="Merkel B.J."/>
            <person name="Hornburger P."/>
            <person name="Mueller R.-W."/>
            <person name="Bruemmer F."/>
            <person name="Labrenz M."/>
            <person name="Spormann A.M."/>
            <person name="Op den Camp H."/>
            <person name="Overmann J."/>
            <person name="Amann R."/>
            <person name="Jetten M.S.M."/>
            <person name="Mascher T."/>
            <person name="Medema M.H."/>
            <person name="Devos D.P."/>
            <person name="Kaster A.-K."/>
            <person name="Ovreas L."/>
            <person name="Rohde M."/>
            <person name="Galperin M.Y."/>
            <person name="Jogler C."/>
        </authorList>
    </citation>
    <scope>NUCLEOTIDE SEQUENCE [LARGE SCALE GENOMIC DNA]</scope>
    <source>
        <strain evidence="12 13">Enr13</strain>
    </source>
</reference>
<dbReference type="SUPFAM" id="SSF51735">
    <property type="entry name" value="NAD(P)-binding Rossmann-fold domains"/>
    <property type="match status" value="1"/>
</dbReference>
<dbReference type="RefSeq" id="WP_145386368.1">
    <property type="nucleotide sequence ID" value="NZ_CP037423.1"/>
</dbReference>
<evidence type="ECO:0000313" key="12">
    <source>
        <dbReference type="EMBL" id="QDV42733.1"/>
    </source>
</evidence>
<dbReference type="InterPro" id="IPR006153">
    <property type="entry name" value="Cation/H_exchanger_TM"/>
</dbReference>
<organism evidence="12 13">
    <name type="scientific">Stieleria neptunia</name>
    <dbReference type="NCBI Taxonomy" id="2527979"/>
    <lineage>
        <taxon>Bacteria</taxon>
        <taxon>Pseudomonadati</taxon>
        <taxon>Planctomycetota</taxon>
        <taxon>Planctomycetia</taxon>
        <taxon>Pirellulales</taxon>
        <taxon>Pirellulaceae</taxon>
        <taxon>Stieleria</taxon>
    </lineage>
</organism>
<dbReference type="OrthoDB" id="570124at2"/>
<dbReference type="InterPro" id="IPR003148">
    <property type="entry name" value="RCK_N"/>
</dbReference>
<feature type="transmembrane region" description="Helical" evidence="9">
    <location>
        <begin position="375"/>
        <end position="394"/>
    </location>
</feature>
<feature type="transmembrane region" description="Helical" evidence="9">
    <location>
        <begin position="26"/>
        <end position="43"/>
    </location>
</feature>
<dbReference type="InterPro" id="IPR038770">
    <property type="entry name" value="Na+/solute_symporter_sf"/>
</dbReference>
<feature type="transmembrane region" description="Helical" evidence="9">
    <location>
        <begin position="64"/>
        <end position="84"/>
    </location>
</feature>